<dbReference type="AlphaFoldDB" id="A0A7W3J2P5"/>
<dbReference type="Proteomes" id="UP000580910">
    <property type="component" value="Unassembled WGS sequence"/>
</dbReference>
<evidence type="ECO:0000313" key="1">
    <source>
        <dbReference type="EMBL" id="MBA8805100.1"/>
    </source>
</evidence>
<dbReference type="EMBL" id="JACGXA010000001">
    <property type="protein sequence ID" value="MBA8805100.1"/>
    <property type="molecule type" value="Genomic_DNA"/>
</dbReference>
<dbReference type="RefSeq" id="WP_343055649.1">
    <property type="nucleotide sequence ID" value="NZ_JACGXA010000001.1"/>
</dbReference>
<gene>
    <name evidence="1" type="ORF">FB382_003391</name>
</gene>
<evidence type="ECO:0000313" key="2">
    <source>
        <dbReference type="Proteomes" id="UP000580910"/>
    </source>
</evidence>
<comment type="caution">
    <text evidence="1">The sequence shown here is derived from an EMBL/GenBank/DDBJ whole genome shotgun (WGS) entry which is preliminary data.</text>
</comment>
<reference evidence="1 2" key="1">
    <citation type="submission" date="2020-07" db="EMBL/GenBank/DDBJ databases">
        <title>Sequencing the genomes of 1000 actinobacteria strains.</title>
        <authorList>
            <person name="Klenk H.-P."/>
        </authorList>
    </citation>
    <scope>NUCLEOTIDE SEQUENCE [LARGE SCALE GENOMIC DNA]</scope>
    <source>
        <strain evidence="1 2">DSM 21349</strain>
    </source>
</reference>
<protein>
    <submittedName>
        <fullName evidence="1">Uncharacterized protein</fullName>
    </submittedName>
</protein>
<name>A0A7W3J2P5_9ACTN</name>
<sequence>MTSTLEPAWAGLVDDAAIFPPAETPLADAVAAYVDRRGHWSAPFVASFVVTDVRLPEVGASVVEPVEIPVSVVVTGGAGAIAGALRLAGKHDHRVVGLEIALRDLDDLPGNARRVVAAVDAARDEGLMDDDTPVFLELPHAGSTATWLAAADVAAEREMRLKFRTGGLEAHLFPAAHALARWIDAALDRETPFKCTAGLHNAVRHTGPAADGGFEHHGFLNVLLATRRAFDGAGLDDVVATLEERDGATLAAAAREEDLAGARRWFTSFGSCSVTEPLDDLIALGLLEDQS</sequence>
<organism evidence="1 2">
    <name type="scientific">Nocardioides ginsengisegetis</name>
    <dbReference type="NCBI Taxonomy" id="661491"/>
    <lineage>
        <taxon>Bacteria</taxon>
        <taxon>Bacillati</taxon>
        <taxon>Actinomycetota</taxon>
        <taxon>Actinomycetes</taxon>
        <taxon>Propionibacteriales</taxon>
        <taxon>Nocardioidaceae</taxon>
        <taxon>Nocardioides</taxon>
    </lineage>
</organism>
<proteinExistence type="predicted"/>
<accession>A0A7W3J2P5</accession>
<keyword evidence="2" id="KW-1185">Reference proteome</keyword>